<dbReference type="AlphaFoldDB" id="A0A5N5VYR6"/>
<feature type="non-terminal residue" evidence="2">
    <location>
        <position position="71"/>
    </location>
</feature>
<dbReference type="Gene3D" id="2.60.120.10">
    <property type="entry name" value="Jelly Rolls"/>
    <property type="match status" value="1"/>
</dbReference>
<organism evidence="2 3">
    <name type="scientific">Streptomyces mobaraensis</name>
    <name type="common">Streptoverticillium mobaraense</name>
    <dbReference type="NCBI Taxonomy" id="35621"/>
    <lineage>
        <taxon>Bacteria</taxon>
        <taxon>Bacillati</taxon>
        <taxon>Actinomycetota</taxon>
        <taxon>Actinomycetes</taxon>
        <taxon>Kitasatosporales</taxon>
        <taxon>Streptomycetaceae</taxon>
        <taxon>Streptomyces</taxon>
    </lineage>
</organism>
<reference evidence="2 3" key="1">
    <citation type="journal article" date="2019" name="Microb. Cell Fact.">
        <title>Exploring novel herbicidin analogues by transcriptional regulator overexpression and MS/MS molecular networking.</title>
        <authorList>
            <person name="Shi Y."/>
            <person name="Gu R."/>
            <person name="Li Y."/>
            <person name="Wang X."/>
            <person name="Ren W."/>
            <person name="Li X."/>
            <person name="Wang L."/>
            <person name="Xie Y."/>
            <person name="Hong B."/>
        </authorList>
    </citation>
    <scope>NUCLEOTIDE SEQUENCE [LARGE SCALE GENOMIC DNA]</scope>
    <source>
        <strain evidence="2 3">US-43</strain>
    </source>
</reference>
<dbReference type="PROSITE" id="PS50042">
    <property type="entry name" value="CNMP_BINDING_3"/>
    <property type="match status" value="1"/>
</dbReference>
<dbReference type="EMBL" id="VOKX01000118">
    <property type="protein sequence ID" value="KAB7833971.1"/>
    <property type="molecule type" value="Genomic_DNA"/>
</dbReference>
<dbReference type="InterPro" id="IPR018490">
    <property type="entry name" value="cNMP-bd_dom_sf"/>
</dbReference>
<accession>A0A5N5VYR6</accession>
<dbReference type="Proteomes" id="UP000327000">
    <property type="component" value="Unassembled WGS sequence"/>
</dbReference>
<dbReference type="CDD" id="cd00038">
    <property type="entry name" value="CAP_ED"/>
    <property type="match status" value="1"/>
</dbReference>
<evidence type="ECO:0000259" key="1">
    <source>
        <dbReference type="PROSITE" id="PS50042"/>
    </source>
</evidence>
<keyword evidence="3" id="KW-1185">Reference proteome</keyword>
<dbReference type="InterPro" id="IPR000595">
    <property type="entry name" value="cNMP-bd_dom"/>
</dbReference>
<gene>
    <name evidence="2" type="ORF">FRZ00_31400</name>
</gene>
<proteinExistence type="predicted"/>
<dbReference type="SUPFAM" id="SSF51206">
    <property type="entry name" value="cAMP-binding domain-like"/>
    <property type="match status" value="1"/>
</dbReference>
<dbReference type="RefSeq" id="WP_164543648.1">
    <property type="nucleotide sequence ID" value="NZ_VOKX01000118.1"/>
</dbReference>
<comment type="caution">
    <text evidence="2">The sequence shown here is derived from an EMBL/GenBank/DDBJ whole genome shotgun (WGS) entry which is preliminary data.</text>
</comment>
<protein>
    <submittedName>
        <fullName evidence="2">Cyclic nucleotide-binding domain-containing protein</fullName>
    </submittedName>
</protein>
<sequence length="71" mass="7756">MKRSGVLAALPDGPREQLTELGREVSFDAGTRLFEEGGRADRFWILRTGNVNLDIHVPGRRPAVVETLGPG</sequence>
<name>A0A5N5VYR6_STRMB</name>
<evidence type="ECO:0000313" key="3">
    <source>
        <dbReference type="Proteomes" id="UP000327000"/>
    </source>
</evidence>
<feature type="domain" description="Cyclic nucleotide-binding" evidence="1">
    <location>
        <begin position="6"/>
        <end position="71"/>
    </location>
</feature>
<dbReference type="InterPro" id="IPR014710">
    <property type="entry name" value="RmlC-like_jellyroll"/>
</dbReference>
<evidence type="ECO:0000313" key="2">
    <source>
        <dbReference type="EMBL" id="KAB7833971.1"/>
    </source>
</evidence>